<dbReference type="Pfam" id="PF07581">
    <property type="entry name" value="Glug"/>
    <property type="match status" value="2"/>
</dbReference>
<feature type="chain" id="PRO_5045967163" evidence="1">
    <location>
        <begin position="24"/>
        <end position="1224"/>
    </location>
</feature>
<feature type="domain" description="GLUG" evidence="2">
    <location>
        <begin position="557"/>
        <end position="583"/>
    </location>
</feature>
<name>A0ABV9QTG1_9GAMM</name>
<dbReference type="RefSeq" id="WP_380019927.1">
    <property type="nucleotide sequence ID" value="NZ_JBHSHD010000006.1"/>
</dbReference>
<dbReference type="InterPro" id="IPR011493">
    <property type="entry name" value="GLUG"/>
</dbReference>
<evidence type="ECO:0000313" key="3">
    <source>
        <dbReference type="EMBL" id="MFC4820101.1"/>
    </source>
</evidence>
<proteinExistence type="predicted"/>
<organism evidence="3 4">
    <name type="scientific">Dokdonella ginsengisoli</name>
    <dbReference type="NCBI Taxonomy" id="363846"/>
    <lineage>
        <taxon>Bacteria</taxon>
        <taxon>Pseudomonadati</taxon>
        <taxon>Pseudomonadota</taxon>
        <taxon>Gammaproteobacteria</taxon>
        <taxon>Lysobacterales</taxon>
        <taxon>Rhodanobacteraceae</taxon>
        <taxon>Dokdonella</taxon>
    </lineage>
</organism>
<gene>
    <name evidence="3" type="ORF">ACFO6Q_07190</name>
</gene>
<reference evidence="4" key="1">
    <citation type="journal article" date="2019" name="Int. J. Syst. Evol. Microbiol.">
        <title>The Global Catalogue of Microorganisms (GCM) 10K type strain sequencing project: providing services to taxonomists for standard genome sequencing and annotation.</title>
        <authorList>
            <consortium name="The Broad Institute Genomics Platform"/>
            <consortium name="The Broad Institute Genome Sequencing Center for Infectious Disease"/>
            <person name="Wu L."/>
            <person name="Ma J."/>
        </authorList>
    </citation>
    <scope>NUCLEOTIDE SEQUENCE [LARGE SCALE GENOMIC DNA]</scope>
    <source>
        <strain evidence="4">CCUG 30340</strain>
    </source>
</reference>
<dbReference type="Proteomes" id="UP001595886">
    <property type="component" value="Unassembled WGS sequence"/>
</dbReference>
<feature type="domain" description="GLUG" evidence="2">
    <location>
        <begin position="313"/>
        <end position="337"/>
    </location>
</feature>
<dbReference type="Gene3D" id="2.160.20.110">
    <property type="match status" value="3"/>
</dbReference>
<evidence type="ECO:0000259" key="2">
    <source>
        <dbReference type="Pfam" id="PF07581"/>
    </source>
</evidence>
<keyword evidence="1" id="KW-0732">Signal</keyword>
<sequence length="1224" mass="120913">MKPTTRLRFLAAFMALLAPPAFADYVIAPSGGDITGARLSAQLADGDVTLTAASGDIVVDDAVNWGAHTLTLSAPSGRVNVNAVMTASGSAGLSLETDASAADGGVAMALTAGGFTGRVDFAGSGQSYRVNGTAYTLIRTLAELEAVRPPAGGTVNGGYALAADVDWSGAASQTPLGTLGVSGRFDGLGHQLLGLAIPGNADDTGLFFSADGGAVIRNLGVRGGSVSGGGWVGTLVGNSSGVIAHVYSTADVSGTVFVGGLVGFQQGDGSLVADAWAGGNVTGTGAVGGLVGTTSGSAVDNVWASGDVTGTESSIGGLVGAADLGSTLRNAYATGNVAGSLQVGGLVGYNRGLVEHVFATGGVSASSNSYVGGLVGHNPTEAGGSVSDGWFASNTPGAHPDNGAGTAIPLANLISALPGGFDAAVWANQNGKTTPYLKSVPGAVYVKAESASASSARVYVPVITLEQLQAINDDLAGHFALFEDIDATATRDWNGGAGFVPIGNCAGGLDGRFDGLGHVVEDLFIHRVDAICVGLFGGIGIGGVVRNVGVDGGAVTGGVLVGGLVGYNDAGEISQAYAAVDVTAGQGGGGLVGFTTGNVSDAYATGSVTVSGEDAGGLTGGNRGAIRHVWASGPVTGSGSNVGGLVGLAMDGTVDDSYWDRFSTGQGDGVGVVNDNATVTNLTAVTSDPAQGAAADYAFKQGAYASLDFGSAWTAFDGTRPFLQGEWQTTLTNAHQLQLMSLKLDAAYMLGRHVDAGETGRNDGTAANSNGMWAQTGFMRVGTDGPRFVGSLDGQYHVIRGLTIHRPAIDAWVGLFGKTGGAVVKNLGMANVSIVGTQEVGGLIGLSQGGIVSNVYVTGSVSGTGTVGGIIGAMQGGILSNAYASADVSSTGLYVGGVLGGNQGSLHDVYATGSVSGPNAAGLVGYNADASGGLIGNGFWNIGLVGQGVGIADTAAGLTTGITGLSTSRWLSDGPIATGLWNSANGWVAGYPYPLLNGFPHVLVVAQGAHVTQGVPAVSVDSYSVVDHDGNDAGALVDGTPAWFADPGLAAGAVANVGGAGVTMAAAYPFHQLTYLGSGVVQAPPAANLTLTLTQGGPDYVTYGQIVDYVVTLSNNGSATATGHAVQASFGGGADVGASTWQCIAGSVDAVCATAGNGPIDDAVTIPPGVSMTWLIHVPVATATQAGALDFEFSAEGLDPVVDSATIVLFRDGFDGAQDTTLAR</sequence>
<keyword evidence="4" id="KW-1185">Reference proteome</keyword>
<evidence type="ECO:0000256" key="1">
    <source>
        <dbReference type="SAM" id="SignalP"/>
    </source>
</evidence>
<comment type="caution">
    <text evidence="3">The sequence shown here is derived from an EMBL/GenBank/DDBJ whole genome shotgun (WGS) entry which is preliminary data.</text>
</comment>
<dbReference type="EMBL" id="JBHSHD010000006">
    <property type="protein sequence ID" value="MFC4820101.1"/>
    <property type="molecule type" value="Genomic_DNA"/>
</dbReference>
<feature type="signal peptide" evidence="1">
    <location>
        <begin position="1"/>
        <end position="23"/>
    </location>
</feature>
<evidence type="ECO:0000313" key="4">
    <source>
        <dbReference type="Proteomes" id="UP001595886"/>
    </source>
</evidence>
<protein>
    <submittedName>
        <fullName evidence="3">Beta strand repeat-containing protein</fullName>
    </submittedName>
</protein>
<accession>A0ABV9QTG1</accession>